<accession>A0A6V8HAA9</accession>
<feature type="domain" description="EF-hand" evidence="4">
    <location>
        <begin position="8"/>
        <end position="43"/>
    </location>
</feature>
<evidence type="ECO:0000256" key="1">
    <source>
        <dbReference type="ARBA" id="ARBA00020786"/>
    </source>
</evidence>
<keyword evidence="6" id="KW-1185">Reference proteome</keyword>
<reference evidence="6" key="1">
    <citation type="journal article" date="2015" name="Genome Announc.">
        <title>Draft genome sequence of Talaromyces cellulolyticus strain Y-94, a source of lignocellulosic biomass-degrading enzymes.</title>
        <authorList>
            <person name="Fujii T."/>
            <person name="Koike H."/>
            <person name="Sawayama S."/>
            <person name="Yano S."/>
            <person name="Inoue H."/>
        </authorList>
    </citation>
    <scope>NUCLEOTIDE SEQUENCE [LARGE SCALE GENOMIC DNA]</scope>
    <source>
        <strain evidence="6">Y-94</strain>
    </source>
</reference>
<dbReference type="EMBL" id="DF933829">
    <property type="protein sequence ID" value="GAM37849.1"/>
    <property type="molecule type" value="Genomic_DNA"/>
</dbReference>
<dbReference type="SUPFAM" id="SSF47473">
    <property type="entry name" value="EF-hand"/>
    <property type="match status" value="1"/>
</dbReference>
<dbReference type="InterPro" id="IPR011992">
    <property type="entry name" value="EF-hand-dom_pair"/>
</dbReference>
<dbReference type="PROSITE" id="PS00018">
    <property type="entry name" value="EF_HAND_1"/>
    <property type="match status" value="3"/>
</dbReference>
<evidence type="ECO:0000256" key="2">
    <source>
        <dbReference type="ARBA" id="ARBA00022737"/>
    </source>
</evidence>
<dbReference type="SMART" id="SM00054">
    <property type="entry name" value="EFh"/>
    <property type="match status" value="4"/>
</dbReference>
<protein>
    <recommendedName>
        <fullName evidence="1">Calmodulin</fullName>
    </recommendedName>
</protein>
<comment type="caution">
    <text evidence="5">The sequence shown here is derived from an EMBL/GenBank/DDBJ whole genome shotgun (WGS) entry which is preliminary data.</text>
</comment>
<gene>
    <name evidence="5" type="ORF">TCE0_033r08114</name>
</gene>
<keyword evidence="3" id="KW-0106">Calcium</keyword>
<dbReference type="CDD" id="cd00051">
    <property type="entry name" value="EFh"/>
    <property type="match status" value="2"/>
</dbReference>
<evidence type="ECO:0000256" key="3">
    <source>
        <dbReference type="ARBA" id="ARBA00022837"/>
    </source>
</evidence>
<dbReference type="FunFam" id="1.10.238.10:FF:000001">
    <property type="entry name" value="Calmodulin 1"/>
    <property type="match status" value="1"/>
</dbReference>
<organism evidence="5 6">
    <name type="scientific">Talaromyces pinophilus</name>
    <name type="common">Penicillium pinophilum</name>
    <dbReference type="NCBI Taxonomy" id="128442"/>
    <lineage>
        <taxon>Eukaryota</taxon>
        <taxon>Fungi</taxon>
        <taxon>Dikarya</taxon>
        <taxon>Ascomycota</taxon>
        <taxon>Pezizomycotina</taxon>
        <taxon>Eurotiomycetes</taxon>
        <taxon>Eurotiomycetidae</taxon>
        <taxon>Eurotiales</taxon>
        <taxon>Trichocomaceae</taxon>
        <taxon>Talaromyces</taxon>
        <taxon>Talaromyces sect. Talaromyces</taxon>
    </lineage>
</organism>
<dbReference type="PANTHER" id="PTHR23048">
    <property type="entry name" value="MYOSIN LIGHT CHAIN 1, 3"/>
    <property type="match status" value="1"/>
</dbReference>
<dbReference type="PANTHER" id="PTHR23048:SF0">
    <property type="entry name" value="CALMODULIN LIKE 3"/>
    <property type="match status" value="1"/>
</dbReference>
<name>A0A6V8HAA9_TALPI</name>
<dbReference type="GO" id="GO:0016460">
    <property type="term" value="C:myosin II complex"/>
    <property type="evidence" value="ECO:0007669"/>
    <property type="project" value="TreeGrafter"/>
</dbReference>
<dbReference type="FunFam" id="1.10.238.10:FF:000527">
    <property type="entry name" value="Calmodulin-3"/>
    <property type="match status" value="1"/>
</dbReference>
<dbReference type="Pfam" id="PF13499">
    <property type="entry name" value="EF-hand_7"/>
    <property type="match status" value="2"/>
</dbReference>
<dbReference type="Gene3D" id="1.10.238.10">
    <property type="entry name" value="EF-hand"/>
    <property type="match status" value="3"/>
</dbReference>
<proteinExistence type="predicted"/>
<dbReference type="InterPro" id="IPR050230">
    <property type="entry name" value="CALM/Myosin/TropC-like"/>
</dbReference>
<feature type="domain" description="EF-hand" evidence="4">
    <location>
        <begin position="135"/>
        <end position="167"/>
    </location>
</feature>
<dbReference type="InterPro" id="IPR018247">
    <property type="entry name" value="EF_Hand_1_Ca_BS"/>
</dbReference>
<evidence type="ECO:0000259" key="4">
    <source>
        <dbReference type="PROSITE" id="PS50222"/>
    </source>
</evidence>
<evidence type="ECO:0000313" key="5">
    <source>
        <dbReference type="EMBL" id="GAM37849.1"/>
    </source>
</evidence>
<dbReference type="PROSITE" id="PS50222">
    <property type="entry name" value="EF_HAND_2"/>
    <property type="match status" value="3"/>
</dbReference>
<dbReference type="Proteomes" id="UP000053095">
    <property type="component" value="Unassembled WGS sequence"/>
</dbReference>
<evidence type="ECO:0000313" key="6">
    <source>
        <dbReference type="Proteomes" id="UP000053095"/>
    </source>
</evidence>
<dbReference type="InterPro" id="IPR002048">
    <property type="entry name" value="EF_hand_dom"/>
</dbReference>
<dbReference type="AlphaFoldDB" id="A0A6V8HAA9"/>
<sequence length="167" mass="18706">MAESLTEEQIARFREAFAVFDKDGNGEITAEELKEVMRSLGQNPTEAELQDIVNELDVDHTGTIDFDGDTASPTQHIVILLTYQPEFLTMMIHKGKATDEEAELRAAFEVFDQDGSGTISADEMRRVMKSIGEELTDAEIDEMIKEADTDGNGTIDYQEFVHLMTHN</sequence>
<keyword evidence="2" id="KW-0677">Repeat</keyword>
<feature type="domain" description="EF-hand" evidence="4">
    <location>
        <begin position="99"/>
        <end position="134"/>
    </location>
</feature>
<dbReference type="GO" id="GO:0005509">
    <property type="term" value="F:calcium ion binding"/>
    <property type="evidence" value="ECO:0007669"/>
    <property type="project" value="InterPro"/>
</dbReference>